<comment type="caution">
    <text evidence="2">The sequence shown here is derived from an EMBL/GenBank/DDBJ whole genome shotgun (WGS) entry which is preliminary data.</text>
</comment>
<evidence type="ECO:0000259" key="1">
    <source>
        <dbReference type="Pfam" id="PF10536"/>
    </source>
</evidence>
<feature type="domain" description="Aminotransferase-like plant mobile" evidence="1">
    <location>
        <begin position="29"/>
        <end position="249"/>
    </location>
</feature>
<dbReference type="GO" id="GO:0010073">
    <property type="term" value="P:meristem maintenance"/>
    <property type="evidence" value="ECO:0007669"/>
    <property type="project" value="InterPro"/>
</dbReference>
<name>A0AAW2WWT1_9LAMI</name>
<sequence>MTYLNFRPSATTSKGSRLQTHAIISHIAQIEINADTPYEIVVQYARAVALLPLGGLMCLDSSRNLVPLLYLTKLKDIVEARNYSWGSVVLAFLYRELCNASSKGKAAIGGVLQLLQIWAWSRIIPLCLGLGAERVYMGQVQIYNNRLLTAVPYGAIWNCEKNFTWTVRTTVRVIRDILDEMQSDQFIWQPYDMDSDVIMVYAADFNPQLLRSTCPLIFYAIVEMHHPERVLRQFGMRQNIPEATDTRDMSLLSPVKIIRAQIGTCNTYSTSIDGKDNMTRLYKGHPFPTEEIQNEGIENGATT</sequence>
<dbReference type="PANTHER" id="PTHR46033">
    <property type="entry name" value="PROTEIN MAIN-LIKE 2"/>
    <property type="match status" value="1"/>
</dbReference>
<dbReference type="PANTHER" id="PTHR46033:SF8">
    <property type="entry name" value="PROTEIN MAINTENANCE OF MERISTEMS-LIKE"/>
    <property type="match status" value="1"/>
</dbReference>
<proteinExistence type="predicted"/>
<gene>
    <name evidence="2" type="ORF">Slati_1727200</name>
</gene>
<evidence type="ECO:0000313" key="2">
    <source>
        <dbReference type="EMBL" id="KAL0445993.1"/>
    </source>
</evidence>
<dbReference type="EMBL" id="JACGWN010000006">
    <property type="protein sequence ID" value="KAL0445993.1"/>
    <property type="molecule type" value="Genomic_DNA"/>
</dbReference>
<organism evidence="2">
    <name type="scientific">Sesamum latifolium</name>
    <dbReference type="NCBI Taxonomy" id="2727402"/>
    <lineage>
        <taxon>Eukaryota</taxon>
        <taxon>Viridiplantae</taxon>
        <taxon>Streptophyta</taxon>
        <taxon>Embryophyta</taxon>
        <taxon>Tracheophyta</taxon>
        <taxon>Spermatophyta</taxon>
        <taxon>Magnoliopsida</taxon>
        <taxon>eudicotyledons</taxon>
        <taxon>Gunneridae</taxon>
        <taxon>Pentapetalae</taxon>
        <taxon>asterids</taxon>
        <taxon>lamiids</taxon>
        <taxon>Lamiales</taxon>
        <taxon>Pedaliaceae</taxon>
        <taxon>Sesamum</taxon>
    </lineage>
</organism>
<dbReference type="InterPro" id="IPR019557">
    <property type="entry name" value="AminoTfrase-like_pln_mobile"/>
</dbReference>
<protein>
    <submittedName>
        <fullName evidence="2">Protein MAIN-LIKE 1</fullName>
    </submittedName>
</protein>
<dbReference type="Pfam" id="PF10536">
    <property type="entry name" value="PMD"/>
    <property type="match status" value="1"/>
</dbReference>
<dbReference type="AlphaFoldDB" id="A0AAW2WWT1"/>
<reference evidence="2" key="2">
    <citation type="journal article" date="2024" name="Plant">
        <title>Genomic evolution and insights into agronomic trait innovations of Sesamum species.</title>
        <authorList>
            <person name="Miao H."/>
            <person name="Wang L."/>
            <person name="Qu L."/>
            <person name="Liu H."/>
            <person name="Sun Y."/>
            <person name="Le M."/>
            <person name="Wang Q."/>
            <person name="Wei S."/>
            <person name="Zheng Y."/>
            <person name="Lin W."/>
            <person name="Duan Y."/>
            <person name="Cao H."/>
            <person name="Xiong S."/>
            <person name="Wang X."/>
            <person name="Wei L."/>
            <person name="Li C."/>
            <person name="Ma Q."/>
            <person name="Ju M."/>
            <person name="Zhao R."/>
            <person name="Li G."/>
            <person name="Mu C."/>
            <person name="Tian Q."/>
            <person name="Mei H."/>
            <person name="Zhang T."/>
            <person name="Gao T."/>
            <person name="Zhang H."/>
        </authorList>
    </citation>
    <scope>NUCLEOTIDE SEQUENCE</scope>
    <source>
        <strain evidence="2">KEN1</strain>
    </source>
</reference>
<reference evidence="2" key="1">
    <citation type="submission" date="2020-06" db="EMBL/GenBank/DDBJ databases">
        <authorList>
            <person name="Li T."/>
            <person name="Hu X."/>
            <person name="Zhang T."/>
            <person name="Song X."/>
            <person name="Zhang H."/>
            <person name="Dai N."/>
            <person name="Sheng W."/>
            <person name="Hou X."/>
            <person name="Wei L."/>
        </authorList>
    </citation>
    <scope>NUCLEOTIDE SEQUENCE</scope>
    <source>
        <strain evidence="2">KEN1</strain>
        <tissue evidence="2">Leaf</tissue>
    </source>
</reference>
<accession>A0AAW2WWT1</accession>
<dbReference type="InterPro" id="IPR044824">
    <property type="entry name" value="MAIN-like"/>
</dbReference>